<keyword evidence="3" id="KW-1003">Cell membrane</keyword>
<dbReference type="EMBL" id="UGTJ01000001">
    <property type="protein sequence ID" value="SUB79087.1"/>
    <property type="molecule type" value="Genomic_DNA"/>
</dbReference>
<evidence type="ECO:0000256" key="8">
    <source>
        <dbReference type="SAM" id="Phobius"/>
    </source>
</evidence>
<dbReference type="Gene3D" id="2.30.30.60">
    <property type="match status" value="1"/>
</dbReference>
<dbReference type="SUPFAM" id="SSF50182">
    <property type="entry name" value="Sm-like ribonucleoproteins"/>
    <property type="match status" value="1"/>
</dbReference>
<comment type="similarity">
    <text evidence="2">Belongs to the MscS (TC 1.A.23) family.</text>
</comment>
<dbReference type="Proteomes" id="UP000255283">
    <property type="component" value="Unassembled WGS sequence"/>
</dbReference>
<gene>
    <name evidence="11" type="primary">mscS</name>
    <name evidence="11" type="ORF">NCTC13063_00342</name>
</gene>
<dbReference type="InterPro" id="IPR010920">
    <property type="entry name" value="LSM_dom_sf"/>
</dbReference>
<evidence type="ECO:0000313" key="12">
    <source>
        <dbReference type="Proteomes" id="UP000255283"/>
    </source>
</evidence>
<evidence type="ECO:0000256" key="1">
    <source>
        <dbReference type="ARBA" id="ARBA00004651"/>
    </source>
</evidence>
<feature type="transmembrane region" description="Helical" evidence="8">
    <location>
        <begin position="317"/>
        <end position="338"/>
    </location>
</feature>
<protein>
    <submittedName>
        <fullName evidence="11">Small-conductance mechanosensitive channel</fullName>
    </submittedName>
</protein>
<keyword evidence="7" id="KW-0175">Coiled coil</keyword>
<feature type="transmembrane region" description="Helical" evidence="8">
    <location>
        <begin position="464"/>
        <end position="486"/>
    </location>
</feature>
<keyword evidence="4 8" id="KW-0812">Transmembrane</keyword>
<evidence type="ECO:0000313" key="11">
    <source>
        <dbReference type="EMBL" id="SUB79087.1"/>
    </source>
</evidence>
<proteinExistence type="inferred from homology"/>
<evidence type="ECO:0000256" key="3">
    <source>
        <dbReference type="ARBA" id="ARBA00022475"/>
    </source>
</evidence>
<dbReference type="InterPro" id="IPR045275">
    <property type="entry name" value="MscS_archaea/bacteria_type"/>
</dbReference>
<dbReference type="PANTHER" id="PTHR30221:SF1">
    <property type="entry name" value="SMALL-CONDUCTANCE MECHANOSENSITIVE CHANNEL"/>
    <property type="match status" value="1"/>
</dbReference>
<evidence type="ECO:0000256" key="6">
    <source>
        <dbReference type="ARBA" id="ARBA00023136"/>
    </source>
</evidence>
<dbReference type="InterPro" id="IPR011066">
    <property type="entry name" value="MscS_channel_C_sf"/>
</dbReference>
<dbReference type="InterPro" id="IPR011014">
    <property type="entry name" value="MscS_channel_TM-2"/>
</dbReference>
<comment type="caution">
    <text evidence="11">The sequence shown here is derived from an EMBL/GenBank/DDBJ whole genome shotgun (WGS) entry which is preliminary data.</text>
</comment>
<feature type="transmembrane region" description="Helical" evidence="8">
    <location>
        <begin position="269"/>
        <end position="296"/>
    </location>
</feature>
<evidence type="ECO:0000259" key="9">
    <source>
        <dbReference type="Pfam" id="PF00924"/>
    </source>
</evidence>
<dbReference type="PANTHER" id="PTHR30221">
    <property type="entry name" value="SMALL-CONDUCTANCE MECHANOSENSITIVE CHANNEL"/>
    <property type="match status" value="1"/>
</dbReference>
<keyword evidence="6 8" id="KW-0472">Membrane</keyword>
<feature type="transmembrane region" description="Helical" evidence="8">
    <location>
        <begin position="435"/>
        <end position="458"/>
    </location>
</feature>
<accession>A0AAQ1UH11</accession>
<feature type="transmembrane region" description="Helical" evidence="8">
    <location>
        <begin position="602"/>
        <end position="619"/>
    </location>
</feature>
<dbReference type="Gene3D" id="1.10.287.1260">
    <property type="match status" value="1"/>
</dbReference>
<dbReference type="InterPro" id="IPR006685">
    <property type="entry name" value="MscS_channel_2nd"/>
</dbReference>
<evidence type="ECO:0000256" key="4">
    <source>
        <dbReference type="ARBA" id="ARBA00022692"/>
    </source>
</evidence>
<evidence type="ECO:0000256" key="7">
    <source>
        <dbReference type="SAM" id="Coils"/>
    </source>
</evidence>
<dbReference type="GO" id="GO:0008381">
    <property type="term" value="F:mechanosensitive monoatomic ion channel activity"/>
    <property type="evidence" value="ECO:0007669"/>
    <property type="project" value="InterPro"/>
</dbReference>
<dbReference type="Gene3D" id="3.30.70.100">
    <property type="match status" value="1"/>
</dbReference>
<dbReference type="GO" id="GO:0005886">
    <property type="term" value="C:plasma membrane"/>
    <property type="evidence" value="ECO:0007669"/>
    <property type="project" value="UniProtKB-SubCell"/>
</dbReference>
<comment type="subcellular location">
    <subcellularLocation>
        <location evidence="1">Cell membrane</location>
        <topology evidence="1">Multi-pass membrane protein</topology>
    </subcellularLocation>
</comment>
<feature type="transmembrane region" description="Helical" evidence="8">
    <location>
        <begin position="378"/>
        <end position="397"/>
    </location>
</feature>
<keyword evidence="5 8" id="KW-1133">Transmembrane helix</keyword>
<evidence type="ECO:0000259" key="10">
    <source>
        <dbReference type="Pfam" id="PF21082"/>
    </source>
</evidence>
<organism evidence="11 12">
    <name type="scientific">Segatella buccae</name>
    <dbReference type="NCBI Taxonomy" id="28126"/>
    <lineage>
        <taxon>Bacteria</taxon>
        <taxon>Pseudomonadati</taxon>
        <taxon>Bacteroidota</taxon>
        <taxon>Bacteroidia</taxon>
        <taxon>Bacteroidales</taxon>
        <taxon>Prevotellaceae</taxon>
        <taxon>Segatella</taxon>
    </lineage>
</organism>
<dbReference type="SUPFAM" id="SSF82689">
    <property type="entry name" value="Mechanosensitive channel protein MscS (YggB), C-terminal domain"/>
    <property type="match status" value="1"/>
</dbReference>
<sequence>MKKQPHPPAYSPIFYYLCKQVTAVMEKRLLFLVSLIVLCVLPGHAVLKEANLDTTLHILRAELINYHLELEQQSKDMEEQQQTVVEELTTITNLADQNAVMLYSQRNGYIFDLAYACHEATEQFHRFKSKSQPFRDRINQNTTELARFDSLIANLNSMEPLFLSEKARIDRSVCLALAINIRRQLKENQVLLDTYIGYYNRSEEKLKTLNDFANMKYEEIQTNIFKNGSDNYFKILSHLKTNLSKTGESVAEKYKPLRSERVSQWDVRVIFFLFTLIAVYALLSVIINLITIRIIATRLMKRNKFAKMQDSFMAKRTCIIMAMTVVTFAIILGVIHTVVSQNFIIMASNLLVEYAWLLGVILISLLLRVSDKQIRSAFRIYAPLIVVTFIVIFFRIVLIPNALVNLVFPPVLLVCLLWQANVIKRHNHNVPKSDMLYTFVSLGVFITSCISSWAGFTLLSVQLIIWWMMQLTCILTITCLSGWLRVYSKRKGLDVQDITKRWLFNLVYHVALPVLGVASVFISIYWAADIFNMGDTTWRIFNTKFIDNKDVITLSITSIAVVISLFFVFSYLNHTIKAFVKYHFEKSDPNTAMSRNMMARNVIQIFVWGVWLLVSLKIFNVNMTVLAVVSGGLSTGIGFAMKDILENIYYGASLMAGRVKVGDYIECDGTRGKVNSISYTSTTIETIYGSIISFQNSQLLTKNYKNMTKNHGYELDVLEVGVAYGSDIKMVKQILQEAIVKLPFIYKERGVKIVLKDFGDSSIILKVLIWVPVLTQYTNDGEVMECIYETLNAHGVEIPFPQRDIRIIRTDNDRIPELMAQNDKNTQANI</sequence>
<dbReference type="AlphaFoldDB" id="A0AAQ1UH11"/>
<evidence type="ECO:0000256" key="2">
    <source>
        <dbReference type="ARBA" id="ARBA00008017"/>
    </source>
</evidence>
<dbReference type="Pfam" id="PF00924">
    <property type="entry name" value="MS_channel_2nd"/>
    <property type="match status" value="1"/>
</dbReference>
<feature type="transmembrane region" description="Helical" evidence="8">
    <location>
        <begin position="344"/>
        <end position="366"/>
    </location>
</feature>
<reference evidence="11 12" key="1">
    <citation type="submission" date="2018-06" db="EMBL/GenBank/DDBJ databases">
        <authorList>
            <consortium name="Pathogen Informatics"/>
            <person name="Doyle S."/>
        </authorList>
    </citation>
    <scope>NUCLEOTIDE SEQUENCE [LARGE SCALE GENOMIC DNA]</scope>
    <source>
        <strain evidence="11 12">NCTC13063</strain>
    </source>
</reference>
<evidence type="ECO:0000256" key="5">
    <source>
        <dbReference type="ARBA" id="ARBA00022989"/>
    </source>
</evidence>
<dbReference type="InterPro" id="IPR049278">
    <property type="entry name" value="MS_channel_C"/>
</dbReference>
<feature type="domain" description="Mechanosensitive ion channel MscS" evidence="9">
    <location>
        <begin position="654"/>
        <end position="709"/>
    </location>
</feature>
<name>A0AAQ1UH11_9BACT</name>
<dbReference type="SUPFAM" id="SSF82861">
    <property type="entry name" value="Mechanosensitive channel protein MscS (YggB), transmembrane region"/>
    <property type="match status" value="1"/>
</dbReference>
<feature type="transmembrane region" description="Helical" evidence="8">
    <location>
        <begin position="551"/>
        <end position="572"/>
    </location>
</feature>
<feature type="domain" description="Mechanosensitive ion channel MscS C-terminal" evidence="10">
    <location>
        <begin position="717"/>
        <end position="798"/>
    </location>
</feature>
<dbReference type="InterPro" id="IPR023408">
    <property type="entry name" value="MscS_beta-dom_sf"/>
</dbReference>
<feature type="coiled-coil region" evidence="7">
    <location>
        <begin position="60"/>
        <end position="87"/>
    </location>
</feature>
<dbReference type="Pfam" id="PF21082">
    <property type="entry name" value="MS_channel_3rd"/>
    <property type="match status" value="1"/>
</dbReference>
<feature type="transmembrane region" description="Helical" evidence="8">
    <location>
        <begin position="403"/>
        <end position="423"/>
    </location>
</feature>
<feature type="transmembrane region" description="Helical" evidence="8">
    <location>
        <begin position="506"/>
        <end position="528"/>
    </location>
</feature>